<dbReference type="EMBL" id="BRPK01000008">
    <property type="protein sequence ID" value="GLB40330.1"/>
    <property type="molecule type" value="Genomic_DNA"/>
</dbReference>
<dbReference type="GO" id="GO:0031267">
    <property type="term" value="F:small GTPase binding"/>
    <property type="evidence" value="ECO:0007669"/>
    <property type="project" value="InterPro"/>
</dbReference>
<feature type="region of interest" description="Disordered" evidence="1">
    <location>
        <begin position="573"/>
        <end position="610"/>
    </location>
</feature>
<dbReference type="AlphaFoldDB" id="A0A9P3UQM2"/>
<sequence length="610" mass="67065">MVTTLQDLNGKENLPAGPQPTKSAEPATKGQATEKKKRGDTKKPKETPEQLCDGPVMAQAFDRLLDDLQIPTTLRPKLIGMDATVKAAMLKSSQTMALNPTKPVTPPVTPRPATLRRVHSIESLDSPRPSKPYLDYDIIEPPNPPFAGRQVSAVHGSTPRKSSGHTRGMSFDAFSRSQVHLPMSRSTLDLTSGGKPGKEKLTATKNLTPTKFFSILSSTSSTQLDIEDIKKLRLLLRNETASWSQEFLSLGGYSALLTRLNEILEVEWREEQHDDQVLHELLRCLKALSTSSIGCFALRSSCPTPFAQLVALLYSDKKPGDVASRQLIVDLLLILFELYPASALPSFGSDANSNSSGRVRPCREAWESDTSIASSSKLVTLPSPHKTLFSLVRALLLTPAPPPSESPAVPISPHAFIESLHLPRIYKTYLQELSDICRDYFWVFCHPNNTIWLLSETDEGKVEKPRAPGGMTGGVEFEAIGYFTTHMRLINAISKAAADLNLPKDHDHSAYRFHSDLFLSGLERIILISRKASTTYYPTLHLELARYIDHAVRAAYELPYTVSRLIGAPPTALTKSGASKSTTLAPMSTPTKRGGTALPSPRKVEPIRFN</sequence>
<dbReference type="Proteomes" id="UP001063166">
    <property type="component" value="Unassembled WGS sequence"/>
</dbReference>
<evidence type="ECO:0000259" key="2">
    <source>
        <dbReference type="SMART" id="SM01140"/>
    </source>
</evidence>
<accession>A0A9P3UQM2</accession>
<dbReference type="InterPro" id="IPR010473">
    <property type="entry name" value="GTPase-bd"/>
</dbReference>
<evidence type="ECO:0000313" key="3">
    <source>
        <dbReference type="EMBL" id="GLB40330.1"/>
    </source>
</evidence>
<feature type="region of interest" description="Disordered" evidence="1">
    <location>
        <begin position="150"/>
        <end position="169"/>
    </location>
</feature>
<dbReference type="GO" id="GO:0030036">
    <property type="term" value="P:actin cytoskeleton organization"/>
    <property type="evidence" value="ECO:0007669"/>
    <property type="project" value="InterPro"/>
</dbReference>
<dbReference type="GO" id="GO:0003779">
    <property type="term" value="F:actin binding"/>
    <property type="evidence" value="ECO:0007669"/>
    <property type="project" value="InterPro"/>
</dbReference>
<name>A0A9P3UQM2_LYOSH</name>
<dbReference type="OrthoDB" id="2155261at2759"/>
<feature type="region of interest" description="Disordered" evidence="1">
    <location>
        <begin position="1"/>
        <end position="51"/>
    </location>
</feature>
<organism evidence="3 4">
    <name type="scientific">Lyophyllum shimeji</name>
    <name type="common">Hon-shimeji</name>
    <name type="synonym">Tricholoma shimeji</name>
    <dbReference type="NCBI Taxonomy" id="47721"/>
    <lineage>
        <taxon>Eukaryota</taxon>
        <taxon>Fungi</taxon>
        <taxon>Dikarya</taxon>
        <taxon>Basidiomycota</taxon>
        <taxon>Agaricomycotina</taxon>
        <taxon>Agaricomycetes</taxon>
        <taxon>Agaricomycetidae</taxon>
        <taxon>Agaricales</taxon>
        <taxon>Tricholomatineae</taxon>
        <taxon>Lyophyllaceae</taxon>
        <taxon>Lyophyllum</taxon>
    </lineage>
</organism>
<dbReference type="SUPFAM" id="SSF48371">
    <property type="entry name" value="ARM repeat"/>
    <property type="match status" value="1"/>
</dbReference>
<keyword evidence="4" id="KW-1185">Reference proteome</keyword>
<reference evidence="3" key="1">
    <citation type="submission" date="2022-07" db="EMBL/GenBank/DDBJ databases">
        <title>The genome of Lyophyllum shimeji provides insight into the initial evolution of ectomycorrhizal fungal genome.</title>
        <authorList>
            <person name="Kobayashi Y."/>
            <person name="Shibata T."/>
            <person name="Hirakawa H."/>
            <person name="Shigenobu S."/>
            <person name="Nishiyama T."/>
            <person name="Yamada A."/>
            <person name="Hasebe M."/>
            <person name="Kawaguchi M."/>
        </authorList>
    </citation>
    <scope>NUCLEOTIDE SEQUENCE</scope>
    <source>
        <strain evidence="3">AT787</strain>
    </source>
</reference>
<protein>
    <submittedName>
        <fullName evidence="3">Diaphanous GTPase-binding domain containing protein</fullName>
    </submittedName>
</protein>
<proteinExistence type="predicted"/>
<gene>
    <name evidence="3" type="ORF">LshimejAT787_0802010</name>
</gene>
<dbReference type="InterPro" id="IPR011989">
    <property type="entry name" value="ARM-like"/>
</dbReference>
<dbReference type="InterPro" id="IPR016024">
    <property type="entry name" value="ARM-type_fold"/>
</dbReference>
<dbReference type="Pfam" id="PF06371">
    <property type="entry name" value="Drf_GBD"/>
    <property type="match status" value="1"/>
</dbReference>
<evidence type="ECO:0000313" key="4">
    <source>
        <dbReference type="Proteomes" id="UP001063166"/>
    </source>
</evidence>
<dbReference type="Gene3D" id="1.25.10.10">
    <property type="entry name" value="Leucine-rich Repeat Variant"/>
    <property type="match status" value="1"/>
</dbReference>
<feature type="domain" description="Formin GTPase-binding" evidence="2">
    <location>
        <begin position="48"/>
        <end position="335"/>
    </location>
</feature>
<feature type="compositionally biased region" description="Polar residues" evidence="1">
    <location>
        <begin position="573"/>
        <end position="591"/>
    </location>
</feature>
<comment type="caution">
    <text evidence="3">The sequence shown here is derived from an EMBL/GenBank/DDBJ whole genome shotgun (WGS) entry which is preliminary data.</text>
</comment>
<dbReference type="SMART" id="SM01140">
    <property type="entry name" value="Drf_GBD"/>
    <property type="match status" value="1"/>
</dbReference>
<evidence type="ECO:0000256" key="1">
    <source>
        <dbReference type="SAM" id="MobiDB-lite"/>
    </source>
</evidence>